<sequence length="1122" mass="123558">HDLQGRMTPPETSTDVAIFRTLIHSTFNGIVKIIANNNGDIVKISGANMFIACFLSPSSVTASSTVLRSLKASVQIRQLLRQHHLQVQSGIGFGSVHLMHVGGVGHKLHHVVAGDALLQSLYACHAAPVDSSQIILHCSAKDRIRTLVQFRPIVADDRRFTNGTIHEAIVTNRMLKGDPFLIDNKRGKIRKTIAKEARSCQRRVQRILLRYLGELAVMDLALPIHHDQWWMGRVVQSPVVIASIGVEIAFRNGRDGHQLLQQITVLCASRAINHDAQIIDINVEPSFIVIIIGFGLPPSPVPDRLQMTQNAIEFVRSVSKNLDAMGMRFGVGVDVGEVRCGSIGSVDRRFPSVQGSVIGSATRLMTVAMASQFPMLYGRTMRSALDAVNAVTVTDHDLTIPCSTVEMANNPQIRSKAHTGVRFIVDPDYSTTAMKLGRSASQARQSALIMVEVEIGDDWCPLSPWIMVMIELIDSRSPGFDPIADPSRCSMIADAVCSDLCPEMYQYAGLLNDILGLNLDTSDVVRRFVRGSRDYWSTMFQLVQALIASLIRQHPRGYVVVVSSSRNVDAASLAMAQRLEKADVQLLTIFACGAEQARELNSPAAVAAYRVKSHDDFTNMLSVREPECVPLGSLSELLLSLIDEPDDNGELLNWIGKVAGTTPNPVALTRICAGFIRDDPGLAGVHGLVRRQSGNTQIDRFLKLVEGHDDDVYLFLVRQLLETLSDEATSVLVLIAVLGPSVPYASLSSRAKNPATLWRNLSTFVDCGILFTTSNHRYTMIAPQISALLLVSLTSAEVSAFHYEEIHLQQMEPYCNFFPGTLVMHLAAIGTAESSATLAELLPDGIQNLNNAVHAFENQPINAESVRESPFETELEDGDGMRWKALSRHLVRRVPLAGWRYGVSSEDGTNATRAVFAPFKVGSLSWPLMHTRKGDTLTPRPVNPRLLAYLINKATRVDDHPKLSISRQESIRLGKTGATGPVAKPSFPPAILTEDQAIPCNHYNERLSANLQCHVRPGIQIRVVNPSCTHRSHHRIANCDAWMPRSGSLLTGGCPIKYNRNASLKTVASYMLKHKSSKPRSFKRAPESDVTVEVRLLKPTNYYGWRMRRPKSKLNLLLCGVE</sequence>
<name>A0A0H5RC96_9EUKA</name>
<dbReference type="PANTHER" id="PTHR47455:SF1">
    <property type="entry name" value="GUANYLATE CYCLASE DOMAIN-CONTAINING PROTEIN"/>
    <property type="match status" value="1"/>
</dbReference>
<dbReference type="AlphaFoldDB" id="A0A0H5RC96"/>
<feature type="non-terminal residue" evidence="1">
    <location>
        <position position="1"/>
    </location>
</feature>
<reference evidence="1" key="1">
    <citation type="submission" date="2015-04" db="EMBL/GenBank/DDBJ databases">
        <title>The genome sequence of the plant pathogenic Rhizarian Plasmodiophora brassicae reveals insights in its biotrophic life cycle and the origin of chitin synthesis.</title>
        <authorList>
            <person name="Schwelm A."/>
            <person name="Fogelqvist J."/>
            <person name="Knaust A."/>
            <person name="Julke S."/>
            <person name="Lilja T."/>
            <person name="Dhandapani V."/>
            <person name="Bonilla-Rosso G."/>
            <person name="Karlsson M."/>
            <person name="Shevchenko A."/>
            <person name="Choi S.R."/>
            <person name="Kim H.G."/>
            <person name="Park J.Y."/>
            <person name="Lim Y.P."/>
            <person name="Ludwig-Muller J."/>
            <person name="Dixelius C."/>
        </authorList>
    </citation>
    <scope>NUCLEOTIDE SEQUENCE</scope>
    <source>
        <tissue evidence="1">Potato root galls</tissue>
    </source>
</reference>
<protein>
    <recommendedName>
        <fullName evidence="2">Guanylate cyclase domain-containing protein</fullName>
    </recommendedName>
</protein>
<proteinExistence type="predicted"/>
<organism evidence="1">
    <name type="scientific">Spongospora subterranea</name>
    <dbReference type="NCBI Taxonomy" id="70186"/>
    <lineage>
        <taxon>Eukaryota</taxon>
        <taxon>Sar</taxon>
        <taxon>Rhizaria</taxon>
        <taxon>Endomyxa</taxon>
        <taxon>Phytomyxea</taxon>
        <taxon>Plasmodiophorida</taxon>
        <taxon>Plasmodiophoridae</taxon>
        <taxon>Spongospora</taxon>
    </lineage>
</organism>
<dbReference type="InterPro" id="IPR029787">
    <property type="entry name" value="Nucleotide_cyclase"/>
</dbReference>
<accession>A0A0H5RC96</accession>
<dbReference type="EMBL" id="HACM01010929">
    <property type="protein sequence ID" value="CRZ11371.1"/>
    <property type="molecule type" value="Transcribed_RNA"/>
</dbReference>
<dbReference type="SUPFAM" id="SSF55073">
    <property type="entry name" value="Nucleotide cyclase"/>
    <property type="match status" value="2"/>
</dbReference>
<dbReference type="PANTHER" id="PTHR47455">
    <property type="entry name" value="ADENYLYL CYCLASE BETA"/>
    <property type="match status" value="1"/>
</dbReference>
<evidence type="ECO:0000313" key="1">
    <source>
        <dbReference type="EMBL" id="CRZ11371.1"/>
    </source>
</evidence>
<evidence type="ECO:0008006" key="2">
    <source>
        <dbReference type="Google" id="ProtNLM"/>
    </source>
</evidence>
<dbReference type="Gene3D" id="3.30.70.1230">
    <property type="entry name" value="Nucleotide cyclase"/>
    <property type="match status" value="2"/>
</dbReference>